<comment type="caution">
    <text evidence="1">The sequence shown here is derived from an EMBL/GenBank/DDBJ whole genome shotgun (WGS) entry which is preliminary data.</text>
</comment>
<keyword evidence="2" id="KW-1185">Reference proteome</keyword>
<reference evidence="1" key="1">
    <citation type="submission" date="2021-02" db="EMBL/GenBank/DDBJ databases">
        <authorList>
            <person name="Dougan E. K."/>
            <person name="Rhodes N."/>
            <person name="Thang M."/>
            <person name="Chan C."/>
        </authorList>
    </citation>
    <scope>NUCLEOTIDE SEQUENCE</scope>
</reference>
<organism evidence="1 2">
    <name type="scientific">Polarella glacialis</name>
    <name type="common">Dinoflagellate</name>
    <dbReference type="NCBI Taxonomy" id="89957"/>
    <lineage>
        <taxon>Eukaryota</taxon>
        <taxon>Sar</taxon>
        <taxon>Alveolata</taxon>
        <taxon>Dinophyceae</taxon>
        <taxon>Suessiales</taxon>
        <taxon>Suessiaceae</taxon>
        <taxon>Polarella</taxon>
    </lineage>
</organism>
<sequence length="114" mass="12736">VRLQNLRWRLPGHRDRFHPFICLPPSLSSLAHDQEAKASCGTPSFGKCSLSFGRSPRSTCETVRCFTNPDARFGFPRRVQRTCSAPSPACGDADDDSYGDAIWPCLQEKQRPNP</sequence>
<accession>A0A813EXF0</accession>
<dbReference type="EMBL" id="CAJNNV010015454">
    <property type="protein sequence ID" value="CAE8603492.1"/>
    <property type="molecule type" value="Genomic_DNA"/>
</dbReference>
<protein>
    <submittedName>
        <fullName evidence="1">Uncharacterized protein</fullName>
    </submittedName>
</protein>
<gene>
    <name evidence="1" type="ORF">PGLA1383_LOCUS21701</name>
</gene>
<evidence type="ECO:0000313" key="2">
    <source>
        <dbReference type="Proteomes" id="UP000654075"/>
    </source>
</evidence>
<dbReference type="AlphaFoldDB" id="A0A813EXF0"/>
<dbReference type="Proteomes" id="UP000654075">
    <property type="component" value="Unassembled WGS sequence"/>
</dbReference>
<proteinExistence type="predicted"/>
<evidence type="ECO:0000313" key="1">
    <source>
        <dbReference type="EMBL" id="CAE8603492.1"/>
    </source>
</evidence>
<name>A0A813EXF0_POLGL</name>
<feature type="non-terminal residue" evidence="1">
    <location>
        <position position="1"/>
    </location>
</feature>
<feature type="non-terminal residue" evidence="1">
    <location>
        <position position="114"/>
    </location>
</feature>